<comment type="similarity">
    <text evidence="7">Belongs to the Mrp/NBP35 ATP-binding proteins family.</text>
</comment>
<protein>
    <recommendedName>
        <fullName evidence="9">Iron-sulfur protein NUBPL</fullName>
    </recommendedName>
</protein>
<accession>A0AAW2I0A3</accession>
<keyword evidence="6" id="KW-0411">Iron-sulfur</keyword>
<dbReference type="Gene3D" id="3.40.50.300">
    <property type="entry name" value="P-loop containing nucleotide triphosphate hydrolases"/>
    <property type="match status" value="1"/>
</dbReference>
<dbReference type="GO" id="GO:0032981">
    <property type="term" value="P:mitochondrial respiratory chain complex I assembly"/>
    <property type="evidence" value="ECO:0007669"/>
    <property type="project" value="TreeGrafter"/>
</dbReference>
<dbReference type="PANTHER" id="PTHR42961:SF2">
    <property type="entry name" value="IRON-SULFUR PROTEIN NUBPL"/>
    <property type="match status" value="1"/>
</dbReference>
<dbReference type="EMBL" id="JARGDH010000002">
    <property type="protein sequence ID" value="KAL0275423.1"/>
    <property type="molecule type" value="Genomic_DNA"/>
</dbReference>
<dbReference type="GO" id="GO:0140663">
    <property type="term" value="F:ATP-dependent FeS chaperone activity"/>
    <property type="evidence" value="ECO:0007669"/>
    <property type="project" value="InterPro"/>
</dbReference>
<reference evidence="8" key="1">
    <citation type="journal article" date="2024" name="Gigascience">
        <title>Chromosome-level genome of the poultry shaft louse Menopon gallinae provides insight into the host-switching and adaptive evolution of parasitic lice.</title>
        <authorList>
            <person name="Xu Y."/>
            <person name="Ma L."/>
            <person name="Liu S."/>
            <person name="Liang Y."/>
            <person name="Liu Q."/>
            <person name="He Z."/>
            <person name="Tian L."/>
            <person name="Duan Y."/>
            <person name="Cai W."/>
            <person name="Li H."/>
            <person name="Song F."/>
        </authorList>
    </citation>
    <scope>NUCLEOTIDE SEQUENCE</scope>
    <source>
        <strain evidence="8">Cailab_2023a</strain>
    </source>
</reference>
<name>A0AAW2I0A3_9NEOP</name>
<dbReference type="InterPro" id="IPR044304">
    <property type="entry name" value="NUBPL-like"/>
</dbReference>
<proteinExistence type="inferred from homology"/>
<dbReference type="FunFam" id="3.40.50.300:FF:001278">
    <property type="entry name" value="Iron-sulfur cluster carrier protein"/>
    <property type="match status" value="1"/>
</dbReference>
<evidence type="ECO:0008006" key="9">
    <source>
        <dbReference type="Google" id="ProtNLM"/>
    </source>
</evidence>
<keyword evidence="5" id="KW-0408">Iron</keyword>
<evidence type="ECO:0000313" key="8">
    <source>
        <dbReference type="EMBL" id="KAL0275423.1"/>
    </source>
</evidence>
<dbReference type="GO" id="GO:0051539">
    <property type="term" value="F:4 iron, 4 sulfur cluster binding"/>
    <property type="evidence" value="ECO:0007669"/>
    <property type="project" value="UniProtKB-KW"/>
</dbReference>
<evidence type="ECO:0000256" key="7">
    <source>
        <dbReference type="ARBA" id="ARBA00024036"/>
    </source>
</evidence>
<evidence type="ECO:0000256" key="2">
    <source>
        <dbReference type="ARBA" id="ARBA00022723"/>
    </source>
</evidence>
<dbReference type="InterPro" id="IPR000808">
    <property type="entry name" value="Mrp-like_CS"/>
</dbReference>
<evidence type="ECO:0000256" key="1">
    <source>
        <dbReference type="ARBA" id="ARBA00022485"/>
    </source>
</evidence>
<keyword evidence="1" id="KW-0004">4Fe-4S</keyword>
<dbReference type="PANTHER" id="PTHR42961">
    <property type="entry name" value="IRON-SULFUR PROTEIN NUBPL"/>
    <property type="match status" value="1"/>
</dbReference>
<dbReference type="PROSITE" id="PS01215">
    <property type="entry name" value="MRP"/>
    <property type="match status" value="1"/>
</dbReference>
<dbReference type="GO" id="GO:0016226">
    <property type="term" value="P:iron-sulfur cluster assembly"/>
    <property type="evidence" value="ECO:0007669"/>
    <property type="project" value="InterPro"/>
</dbReference>
<dbReference type="AlphaFoldDB" id="A0AAW2I0A3"/>
<dbReference type="GO" id="GO:0046872">
    <property type="term" value="F:metal ion binding"/>
    <property type="evidence" value="ECO:0007669"/>
    <property type="project" value="UniProtKB-KW"/>
</dbReference>
<dbReference type="InterPro" id="IPR033756">
    <property type="entry name" value="YlxH/NBP35"/>
</dbReference>
<keyword evidence="4" id="KW-0067">ATP-binding</keyword>
<dbReference type="HAMAP" id="MF_02040">
    <property type="entry name" value="Mrp_NBP35"/>
    <property type="match status" value="1"/>
</dbReference>
<organism evidence="8">
    <name type="scientific">Menopon gallinae</name>
    <name type="common">poultry shaft louse</name>
    <dbReference type="NCBI Taxonomy" id="328185"/>
    <lineage>
        <taxon>Eukaryota</taxon>
        <taxon>Metazoa</taxon>
        <taxon>Ecdysozoa</taxon>
        <taxon>Arthropoda</taxon>
        <taxon>Hexapoda</taxon>
        <taxon>Insecta</taxon>
        <taxon>Pterygota</taxon>
        <taxon>Neoptera</taxon>
        <taxon>Paraneoptera</taxon>
        <taxon>Psocodea</taxon>
        <taxon>Troctomorpha</taxon>
        <taxon>Phthiraptera</taxon>
        <taxon>Amblycera</taxon>
        <taxon>Menoponidae</taxon>
        <taxon>Menopon</taxon>
    </lineage>
</organism>
<evidence type="ECO:0000256" key="6">
    <source>
        <dbReference type="ARBA" id="ARBA00023014"/>
    </source>
</evidence>
<dbReference type="CDD" id="cd02037">
    <property type="entry name" value="Mrp_NBP35"/>
    <property type="match status" value="1"/>
</dbReference>
<dbReference type="GO" id="GO:0005739">
    <property type="term" value="C:mitochondrion"/>
    <property type="evidence" value="ECO:0007669"/>
    <property type="project" value="TreeGrafter"/>
</dbReference>
<evidence type="ECO:0000256" key="5">
    <source>
        <dbReference type="ARBA" id="ARBA00023004"/>
    </source>
</evidence>
<dbReference type="SUPFAM" id="SSF52540">
    <property type="entry name" value="P-loop containing nucleoside triphosphate hydrolases"/>
    <property type="match status" value="1"/>
</dbReference>
<keyword evidence="3" id="KW-0547">Nucleotide-binding</keyword>
<dbReference type="Pfam" id="PF10609">
    <property type="entry name" value="ParA"/>
    <property type="match status" value="1"/>
</dbReference>
<sequence length="324" mass="35634">MNSLFMKLNSFVLQNSMKGYSGAVTNRFQIKKFHRSSRYYKITEEELKKHQEEIMSRGLPEKKPIPGVKNVLLVASGKGGVGKSTTAVNLSVALKFLAQGKKVGILDTDVYGPSIPLMMNLREAPTLTKDNKMEPLQNYGVKCMSMGFLVDEKSPVLMRGLMVMSVIDKLLRNVEWGDLDYLVVDTPPGTGDTHISLIQNVPISGVVLVTTPHEAALQVCGRGALMFTKLRVPIIGIVQNMSRVICQNCNTDLKIFGTGTEQLAFQLGLEMLEDIPLDPNISAGSDTGKPVLVVSPDSRQSISYLNLAAKVMKFLENQEKKSQT</sequence>
<dbReference type="InterPro" id="IPR019591">
    <property type="entry name" value="Mrp/NBP35_ATP-bd"/>
</dbReference>
<comment type="caution">
    <text evidence="8">The sequence shown here is derived from an EMBL/GenBank/DDBJ whole genome shotgun (WGS) entry which is preliminary data.</text>
</comment>
<evidence type="ECO:0000256" key="3">
    <source>
        <dbReference type="ARBA" id="ARBA00022741"/>
    </source>
</evidence>
<dbReference type="InterPro" id="IPR027417">
    <property type="entry name" value="P-loop_NTPase"/>
</dbReference>
<evidence type="ECO:0000256" key="4">
    <source>
        <dbReference type="ARBA" id="ARBA00022840"/>
    </source>
</evidence>
<dbReference type="GO" id="GO:0005524">
    <property type="term" value="F:ATP binding"/>
    <property type="evidence" value="ECO:0007669"/>
    <property type="project" value="UniProtKB-KW"/>
</dbReference>
<gene>
    <name evidence="8" type="ORF">PYX00_003273</name>
</gene>
<keyword evidence="2" id="KW-0479">Metal-binding</keyword>